<dbReference type="InterPro" id="IPR043128">
    <property type="entry name" value="Rev_trsase/Diguanyl_cyclase"/>
</dbReference>
<dbReference type="AlphaFoldDB" id="A0A371GYL2"/>
<protein>
    <submittedName>
        <fullName evidence="3">Retrovirus-related Pol polyprotein from transposon 17.6</fullName>
    </submittedName>
</protein>
<dbReference type="PANTHER" id="PTHR24559">
    <property type="entry name" value="TRANSPOSON TY3-I GAG-POL POLYPROTEIN"/>
    <property type="match status" value="1"/>
</dbReference>
<dbReference type="Proteomes" id="UP000257109">
    <property type="component" value="Unassembled WGS sequence"/>
</dbReference>
<dbReference type="Pfam" id="PF00078">
    <property type="entry name" value="RVT_1"/>
    <property type="match status" value="1"/>
</dbReference>
<evidence type="ECO:0000313" key="4">
    <source>
        <dbReference type="Proteomes" id="UP000257109"/>
    </source>
</evidence>
<dbReference type="PANTHER" id="PTHR24559:SF444">
    <property type="entry name" value="REVERSE TRANSCRIPTASE DOMAIN-CONTAINING PROTEIN"/>
    <property type="match status" value="1"/>
</dbReference>
<dbReference type="InterPro" id="IPR000477">
    <property type="entry name" value="RT_dom"/>
</dbReference>
<dbReference type="InterPro" id="IPR043502">
    <property type="entry name" value="DNA/RNA_pol_sf"/>
</dbReference>
<dbReference type="CDD" id="cd01647">
    <property type="entry name" value="RT_LTR"/>
    <property type="match status" value="1"/>
</dbReference>
<evidence type="ECO:0000313" key="3">
    <source>
        <dbReference type="EMBL" id="RDX95546.1"/>
    </source>
</evidence>
<dbReference type="InterPro" id="IPR053134">
    <property type="entry name" value="RNA-dir_DNA_polymerase"/>
</dbReference>
<dbReference type="EMBL" id="QJKJ01004102">
    <property type="protein sequence ID" value="RDX95546.1"/>
    <property type="molecule type" value="Genomic_DNA"/>
</dbReference>
<keyword evidence="4" id="KW-1185">Reference proteome</keyword>
<comment type="caution">
    <text evidence="3">The sequence shown here is derived from an EMBL/GenBank/DDBJ whole genome shotgun (WGS) entry which is preliminary data.</text>
</comment>
<gene>
    <name evidence="3" type="primary">pol</name>
    <name evidence="3" type="ORF">CR513_21914</name>
</gene>
<evidence type="ECO:0000256" key="1">
    <source>
        <dbReference type="SAM" id="MobiDB-lite"/>
    </source>
</evidence>
<dbReference type="PROSITE" id="PS50173">
    <property type="entry name" value="UMUC"/>
    <property type="match status" value="1"/>
</dbReference>
<dbReference type="GO" id="GO:0006281">
    <property type="term" value="P:DNA repair"/>
    <property type="evidence" value="ECO:0007669"/>
    <property type="project" value="InterPro"/>
</dbReference>
<organism evidence="3 4">
    <name type="scientific">Mucuna pruriens</name>
    <name type="common">Velvet bean</name>
    <name type="synonym">Dolichos pruriens</name>
    <dbReference type="NCBI Taxonomy" id="157652"/>
    <lineage>
        <taxon>Eukaryota</taxon>
        <taxon>Viridiplantae</taxon>
        <taxon>Streptophyta</taxon>
        <taxon>Embryophyta</taxon>
        <taxon>Tracheophyta</taxon>
        <taxon>Spermatophyta</taxon>
        <taxon>Magnoliopsida</taxon>
        <taxon>eudicotyledons</taxon>
        <taxon>Gunneridae</taxon>
        <taxon>Pentapetalae</taxon>
        <taxon>rosids</taxon>
        <taxon>fabids</taxon>
        <taxon>Fabales</taxon>
        <taxon>Fabaceae</taxon>
        <taxon>Papilionoideae</taxon>
        <taxon>50 kb inversion clade</taxon>
        <taxon>NPAAA clade</taxon>
        <taxon>indigoferoid/millettioid clade</taxon>
        <taxon>Phaseoleae</taxon>
        <taxon>Mucuna</taxon>
    </lineage>
</organism>
<feature type="region of interest" description="Disordered" evidence="1">
    <location>
        <begin position="169"/>
        <end position="200"/>
    </location>
</feature>
<proteinExistence type="predicted"/>
<accession>A0A371GYL2</accession>
<feature type="non-terminal residue" evidence="3">
    <location>
        <position position="1"/>
    </location>
</feature>
<feature type="domain" description="UmuC" evidence="2">
    <location>
        <begin position="121"/>
        <end position="177"/>
    </location>
</feature>
<dbReference type="STRING" id="157652.A0A371GYL2"/>
<dbReference type="Gene3D" id="3.10.10.10">
    <property type="entry name" value="HIV Type 1 Reverse Transcriptase, subunit A, domain 1"/>
    <property type="match status" value="2"/>
</dbReference>
<dbReference type="InterPro" id="IPR001126">
    <property type="entry name" value="UmuC"/>
</dbReference>
<dbReference type="SUPFAM" id="SSF56672">
    <property type="entry name" value="DNA/RNA polymerases"/>
    <property type="match status" value="1"/>
</dbReference>
<reference evidence="3" key="1">
    <citation type="submission" date="2018-05" db="EMBL/GenBank/DDBJ databases">
        <title>Draft genome of Mucuna pruriens seed.</title>
        <authorList>
            <person name="Nnadi N.E."/>
            <person name="Vos R."/>
            <person name="Hasami M.H."/>
            <person name="Devisetty U.K."/>
            <person name="Aguiy J.C."/>
        </authorList>
    </citation>
    <scope>NUCLEOTIDE SEQUENCE [LARGE SCALE GENOMIC DNA]</scope>
    <source>
        <strain evidence="3">JCA_2017</strain>
    </source>
</reference>
<dbReference type="Gene3D" id="3.30.70.270">
    <property type="match status" value="1"/>
</dbReference>
<sequence length="362" mass="40379">MQVIARLGTEKPKVTGGDRLDYQRTLVDLILSVLTSRGGSSPSTVAIVVEDGVTESRPCSTAFESETEIVHLYSVCLHLAKTKPDYLCRDHLGSVSVESDSANAETSSSTSCLLPSLTSLFSHCDLDQVYILILLTKRHKNQLKKRPWALEQTQPKSKALSTVSKSASKVGIQSGHPKDLGTDQTLVRQKDPSFKGPTSRPKVLEVCGGFGGVEVREKKFVELNKQLKELLKKKFLRLSVSPWGKPIFLMKKKDSSMRLYVDYCHLNKIELTLGYHQIHIKCEAIPKTSFRIRYGHYEYMVMAFGVSNAPSVFMDYMNKIFHPYLDSLVVVGTNSFRASNLSSDTSKMSLSDVLMFKDLAVT</sequence>
<evidence type="ECO:0000259" key="2">
    <source>
        <dbReference type="PROSITE" id="PS50173"/>
    </source>
</evidence>
<name>A0A371GYL2_MUCPR</name>